<comment type="caution">
    <text evidence="4">The sequence shown here is derived from an EMBL/GenBank/DDBJ whole genome shotgun (WGS) entry which is preliminary data.</text>
</comment>
<feature type="transmembrane region" description="Helical" evidence="2">
    <location>
        <begin position="181"/>
        <end position="199"/>
    </location>
</feature>
<keyword evidence="2" id="KW-0472">Membrane</keyword>
<dbReference type="AlphaFoldDB" id="A0AAD5CRH4"/>
<dbReference type="Pfam" id="PF01569">
    <property type="entry name" value="PAP2"/>
    <property type="match status" value="1"/>
</dbReference>
<protein>
    <recommendedName>
        <fullName evidence="3">Phosphatidic acid phosphatase type 2/haloperoxidase domain-containing protein</fullName>
    </recommendedName>
</protein>
<dbReference type="SUPFAM" id="SSF48317">
    <property type="entry name" value="Acid phosphatase/Vanadium-dependent haloperoxidase"/>
    <property type="match status" value="1"/>
</dbReference>
<keyword evidence="2" id="KW-0812">Transmembrane</keyword>
<feature type="transmembrane region" description="Helical" evidence="2">
    <location>
        <begin position="155"/>
        <end position="175"/>
    </location>
</feature>
<reference evidence="4" key="1">
    <citation type="submission" date="2022-06" db="EMBL/GenBank/DDBJ databases">
        <title>Uncovering the hologenomic basis of an extraordinary plant invasion.</title>
        <authorList>
            <person name="Bieker V.C."/>
            <person name="Martin M.D."/>
            <person name="Gilbert T."/>
            <person name="Hodgins K."/>
            <person name="Battlay P."/>
            <person name="Petersen B."/>
            <person name="Wilson J."/>
        </authorList>
    </citation>
    <scope>NUCLEOTIDE SEQUENCE</scope>
    <source>
        <strain evidence="4">AA19_3_7</strain>
        <tissue evidence="4">Leaf</tissue>
    </source>
</reference>
<dbReference type="InterPro" id="IPR000326">
    <property type="entry name" value="PAP2/HPO"/>
</dbReference>
<dbReference type="InterPro" id="IPR036938">
    <property type="entry name" value="PAP2/HPO_sf"/>
</dbReference>
<dbReference type="GO" id="GO:0005789">
    <property type="term" value="C:endoplasmic reticulum membrane"/>
    <property type="evidence" value="ECO:0007669"/>
    <property type="project" value="TreeGrafter"/>
</dbReference>
<feature type="transmembrane region" description="Helical" evidence="2">
    <location>
        <begin position="241"/>
        <end position="263"/>
    </location>
</feature>
<gene>
    <name evidence="4" type="ORF">M8C21_014845</name>
</gene>
<keyword evidence="5" id="KW-1185">Reference proteome</keyword>
<evidence type="ECO:0000256" key="1">
    <source>
        <dbReference type="ARBA" id="ARBA00022801"/>
    </source>
</evidence>
<accession>A0AAD5CRH4</accession>
<evidence type="ECO:0000256" key="2">
    <source>
        <dbReference type="SAM" id="Phobius"/>
    </source>
</evidence>
<evidence type="ECO:0000313" key="4">
    <source>
        <dbReference type="EMBL" id="KAI7746302.1"/>
    </source>
</evidence>
<feature type="domain" description="Phosphatidic acid phosphatase type 2/haloperoxidase" evidence="3">
    <location>
        <begin position="138"/>
        <end position="229"/>
    </location>
</feature>
<dbReference type="GO" id="GO:0047874">
    <property type="term" value="F:dolichyldiphosphatase activity"/>
    <property type="evidence" value="ECO:0007669"/>
    <property type="project" value="TreeGrafter"/>
</dbReference>
<dbReference type="GO" id="GO:0008610">
    <property type="term" value="P:lipid biosynthetic process"/>
    <property type="evidence" value="ECO:0007669"/>
    <property type="project" value="TreeGrafter"/>
</dbReference>
<feature type="transmembrane region" description="Helical" evidence="2">
    <location>
        <begin position="116"/>
        <end position="134"/>
    </location>
</feature>
<dbReference type="EMBL" id="JAMZMK010007004">
    <property type="protein sequence ID" value="KAI7746302.1"/>
    <property type="molecule type" value="Genomic_DNA"/>
</dbReference>
<dbReference type="Proteomes" id="UP001206925">
    <property type="component" value="Unassembled WGS sequence"/>
</dbReference>
<proteinExistence type="predicted"/>
<feature type="transmembrane region" description="Helical" evidence="2">
    <location>
        <begin position="211"/>
        <end position="229"/>
    </location>
</feature>
<name>A0AAD5CRH4_AMBAR</name>
<keyword evidence="1" id="KW-0378">Hydrolase</keyword>
<evidence type="ECO:0000259" key="3">
    <source>
        <dbReference type="Pfam" id="PF01569"/>
    </source>
</evidence>
<sequence length="271" mass="29636">MSPSSLAFVLAPPPISNLNIIHRRRPFYSPTFQTLKLKEPTILYSNCFTTYKTMAVGSEEHVGPSVSALEQESLIEDGGVAFHQTPGGLHAVVNHVSKWIVSAIFGGLLLLRHDGLAFWAAIGSVLNMMLSVTLKKTLKQERPDSRLSSGHGMPSSHAQAIFYTVVFVIISMIQWQGFSGATAILGLFVVATGSYFAWLRVLERYHTTLQVVVGAIVGSGFAVLLFWAWEAIVHKAYDSSLLVRILITVGAAGFSLGFISHVIRHWLNGED</sequence>
<dbReference type="Gene3D" id="1.20.144.10">
    <property type="entry name" value="Phosphatidic acid phosphatase type 2/haloperoxidase"/>
    <property type="match status" value="1"/>
</dbReference>
<evidence type="ECO:0000313" key="5">
    <source>
        <dbReference type="Proteomes" id="UP001206925"/>
    </source>
</evidence>
<dbReference type="GO" id="GO:0006487">
    <property type="term" value="P:protein N-linked glycosylation"/>
    <property type="evidence" value="ECO:0007669"/>
    <property type="project" value="TreeGrafter"/>
</dbReference>
<keyword evidence="2" id="KW-1133">Transmembrane helix</keyword>
<organism evidence="4 5">
    <name type="scientific">Ambrosia artemisiifolia</name>
    <name type="common">Common ragweed</name>
    <dbReference type="NCBI Taxonomy" id="4212"/>
    <lineage>
        <taxon>Eukaryota</taxon>
        <taxon>Viridiplantae</taxon>
        <taxon>Streptophyta</taxon>
        <taxon>Embryophyta</taxon>
        <taxon>Tracheophyta</taxon>
        <taxon>Spermatophyta</taxon>
        <taxon>Magnoliopsida</taxon>
        <taxon>eudicotyledons</taxon>
        <taxon>Gunneridae</taxon>
        <taxon>Pentapetalae</taxon>
        <taxon>asterids</taxon>
        <taxon>campanulids</taxon>
        <taxon>Asterales</taxon>
        <taxon>Asteraceae</taxon>
        <taxon>Asteroideae</taxon>
        <taxon>Heliantheae alliance</taxon>
        <taxon>Heliantheae</taxon>
        <taxon>Ambrosia</taxon>
    </lineage>
</organism>
<dbReference type="PANTHER" id="PTHR11247:SF40">
    <property type="entry name" value="LIPID PHOSPHATE PHOSPHATASE EPSILON 1, CHLOROPLASTIC"/>
    <property type="match status" value="1"/>
</dbReference>
<dbReference type="PANTHER" id="PTHR11247">
    <property type="entry name" value="PALMITOYL-PROTEIN THIOESTERASE/DOLICHYLDIPHOSPHATASE 1"/>
    <property type="match status" value="1"/>
</dbReference>